<keyword evidence="2" id="KW-1185">Reference proteome</keyword>
<organism evidence="1 2">
    <name type="scientific">Nonomuraea phyllanthi</name>
    <dbReference type="NCBI Taxonomy" id="2219224"/>
    <lineage>
        <taxon>Bacteria</taxon>
        <taxon>Bacillati</taxon>
        <taxon>Actinomycetota</taxon>
        <taxon>Actinomycetes</taxon>
        <taxon>Streptosporangiales</taxon>
        <taxon>Streptosporangiaceae</taxon>
        <taxon>Nonomuraea</taxon>
    </lineage>
</organism>
<accession>A0A5C4WVH5</accession>
<reference evidence="1 2" key="1">
    <citation type="submission" date="2019-10" db="EMBL/GenBank/DDBJ databases">
        <title>Nonomuraea sp. nov., isolated from Phyllanthus amarus.</title>
        <authorList>
            <person name="Klykleung N."/>
            <person name="Tanasupawat S."/>
        </authorList>
    </citation>
    <scope>NUCLEOTIDE SEQUENCE [LARGE SCALE GENOMIC DNA]</scope>
    <source>
        <strain evidence="1 2">PA1-10</strain>
    </source>
</reference>
<gene>
    <name evidence="1" type="ORF">FH608_003435</name>
</gene>
<evidence type="ECO:0000313" key="1">
    <source>
        <dbReference type="EMBL" id="KAB8197610.1"/>
    </source>
</evidence>
<dbReference type="EMBL" id="VDLX02000001">
    <property type="protein sequence ID" value="KAB8197610.1"/>
    <property type="molecule type" value="Genomic_DNA"/>
</dbReference>
<name>A0A5C4WVH5_9ACTN</name>
<protein>
    <recommendedName>
        <fullName evidence="3">DUF2975 domain-containing protein</fullName>
    </recommendedName>
</protein>
<dbReference type="AlphaFoldDB" id="A0A5C4WVH5"/>
<dbReference type="Proteomes" id="UP000312512">
    <property type="component" value="Unassembled WGS sequence"/>
</dbReference>
<evidence type="ECO:0000313" key="2">
    <source>
        <dbReference type="Proteomes" id="UP000312512"/>
    </source>
</evidence>
<dbReference type="RefSeq" id="WP_139628292.1">
    <property type="nucleotide sequence ID" value="NZ_VDLX02000001.1"/>
</dbReference>
<sequence>MAALHSTIGRAVRRPVVFALLVLVTGAITGMVLYSKSGLFGLTDPHVVAQSPSLYGISLDEPAFTERARSGVVAMAGDLGFIDPSPDTGQYVLQALTTLPGFAVTAGAFFLVWRLLWRARDGVYLAQVAGQVRVLGWWLLAGGLLAPQLEHLAMMTLLDTMTTGESYYGIKEIPLVVPLAGLGLLALAGVLRTGVQMRDDLEGTV</sequence>
<dbReference type="OrthoDB" id="3535615at2"/>
<proteinExistence type="predicted"/>
<comment type="caution">
    <text evidence="1">The sequence shown here is derived from an EMBL/GenBank/DDBJ whole genome shotgun (WGS) entry which is preliminary data.</text>
</comment>
<evidence type="ECO:0008006" key="3">
    <source>
        <dbReference type="Google" id="ProtNLM"/>
    </source>
</evidence>